<evidence type="ECO:0000313" key="8">
    <source>
        <dbReference type="Proteomes" id="UP000596083"/>
    </source>
</evidence>
<evidence type="ECO:0000256" key="3">
    <source>
        <dbReference type="ARBA" id="ARBA00023125"/>
    </source>
</evidence>
<dbReference type="Gene3D" id="3.40.190.10">
    <property type="entry name" value="Periplasmic binding protein-like II"/>
    <property type="match status" value="2"/>
</dbReference>
<reference evidence="7 8" key="1">
    <citation type="submission" date="2020-12" db="EMBL/GenBank/DDBJ databases">
        <authorList>
            <person name="Zheng R.K."/>
            <person name="Sun C.M."/>
        </authorList>
    </citation>
    <scope>NUCLEOTIDE SEQUENCE [LARGE SCALE GENOMIC DNA]</scope>
    <source>
        <strain evidence="7 8">ZRK001</strain>
    </source>
</reference>
<proteinExistence type="inferred from homology"/>
<feature type="region of interest" description="Disordered" evidence="5">
    <location>
        <begin position="288"/>
        <end position="309"/>
    </location>
</feature>
<dbReference type="PANTHER" id="PTHR30579:SF3">
    <property type="entry name" value="TRANSCRIPTIONAL REGULATORY PROTEIN"/>
    <property type="match status" value="1"/>
</dbReference>
<dbReference type="PANTHER" id="PTHR30579">
    <property type="entry name" value="TRANSCRIPTIONAL REGULATOR"/>
    <property type="match status" value="1"/>
</dbReference>
<dbReference type="GO" id="GO:0003677">
    <property type="term" value="F:DNA binding"/>
    <property type="evidence" value="ECO:0007669"/>
    <property type="project" value="UniProtKB-KW"/>
</dbReference>
<accession>A0A7T7HK06</accession>
<dbReference type="InterPro" id="IPR050176">
    <property type="entry name" value="LTTR"/>
</dbReference>
<dbReference type="KEGG" id="mlut:JET14_20255"/>
<dbReference type="SUPFAM" id="SSF53850">
    <property type="entry name" value="Periplasmic binding protein-like II"/>
    <property type="match status" value="1"/>
</dbReference>
<evidence type="ECO:0000256" key="1">
    <source>
        <dbReference type="ARBA" id="ARBA00009437"/>
    </source>
</evidence>
<dbReference type="AlphaFoldDB" id="A0A7T7HK06"/>
<dbReference type="InterPro" id="IPR036388">
    <property type="entry name" value="WH-like_DNA-bd_sf"/>
</dbReference>
<dbReference type="InterPro" id="IPR005119">
    <property type="entry name" value="LysR_subst-bd"/>
</dbReference>
<dbReference type="EMBL" id="CP066786">
    <property type="protein sequence ID" value="QQM30547.1"/>
    <property type="molecule type" value="Genomic_DNA"/>
</dbReference>
<feature type="compositionally biased region" description="Low complexity" evidence="5">
    <location>
        <begin position="298"/>
        <end position="309"/>
    </location>
</feature>
<evidence type="ECO:0000313" key="7">
    <source>
        <dbReference type="EMBL" id="QQM30547.1"/>
    </source>
</evidence>
<dbReference type="Proteomes" id="UP000596083">
    <property type="component" value="Chromosome"/>
</dbReference>
<keyword evidence="4" id="KW-0804">Transcription</keyword>
<organism evidence="7 8">
    <name type="scientific">Martelella lutilitoris</name>
    <dbReference type="NCBI Taxonomy" id="2583532"/>
    <lineage>
        <taxon>Bacteria</taxon>
        <taxon>Pseudomonadati</taxon>
        <taxon>Pseudomonadota</taxon>
        <taxon>Alphaproteobacteria</taxon>
        <taxon>Hyphomicrobiales</taxon>
        <taxon>Aurantimonadaceae</taxon>
        <taxon>Martelella</taxon>
    </lineage>
</organism>
<dbReference type="Pfam" id="PF03466">
    <property type="entry name" value="LysR_substrate"/>
    <property type="match status" value="1"/>
</dbReference>
<evidence type="ECO:0000256" key="2">
    <source>
        <dbReference type="ARBA" id="ARBA00023015"/>
    </source>
</evidence>
<dbReference type="PRINTS" id="PR00039">
    <property type="entry name" value="HTHLYSR"/>
</dbReference>
<feature type="domain" description="HTH lysR-type" evidence="6">
    <location>
        <begin position="5"/>
        <end position="62"/>
    </location>
</feature>
<keyword evidence="3" id="KW-0238">DNA-binding</keyword>
<dbReference type="SUPFAM" id="SSF46785">
    <property type="entry name" value="Winged helix' DNA-binding domain"/>
    <property type="match status" value="1"/>
</dbReference>
<sequence length="309" mass="33283">MLTTFDMDALRTVVVGTDLGSFARAAVQLGRSQSAVSMHLKKLEQQTGTVLFRRSGRGLVPTEAGDAFIAYARRIIALNDEAALSMGVAATTASVRLGVPQDFFDDVMPATLSAFSNEYDAVHVDIRAGENHSLAEDVRTGRLDAAIAFFGAGSPAEGETLCRLPMRWLSTADTLATLRSEPVPLVLFNHPCLFRQAALAALDKSRTRWRPALTTPSLPAVWSALRSGLGIAVRTDHARPEDIVSAGRECGLPELPAIELRLLRRPDIAPVADRLADILRQETLERVTAGSDRQQPDALCAASAHARHA</sequence>
<evidence type="ECO:0000259" key="6">
    <source>
        <dbReference type="PROSITE" id="PS50931"/>
    </source>
</evidence>
<dbReference type="GO" id="GO:0003700">
    <property type="term" value="F:DNA-binding transcription factor activity"/>
    <property type="evidence" value="ECO:0007669"/>
    <property type="project" value="InterPro"/>
</dbReference>
<dbReference type="RefSeq" id="WP_200336017.1">
    <property type="nucleotide sequence ID" value="NZ_CP066786.1"/>
</dbReference>
<dbReference type="Gene3D" id="1.10.10.10">
    <property type="entry name" value="Winged helix-like DNA-binding domain superfamily/Winged helix DNA-binding domain"/>
    <property type="match status" value="1"/>
</dbReference>
<gene>
    <name evidence="7" type="ORF">JET14_20255</name>
</gene>
<dbReference type="InterPro" id="IPR036390">
    <property type="entry name" value="WH_DNA-bd_sf"/>
</dbReference>
<evidence type="ECO:0000256" key="4">
    <source>
        <dbReference type="ARBA" id="ARBA00023163"/>
    </source>
</evidence>
<name>A0A7T7HK06_9HYPH</name>
<comment type="similarity">
    <text evidence="1">Belongs to the LysR transcriptional regulatory family.</text>
</comment>
<evidence type="ECO:0000256" key="5">
    <source>
        <dbReference type="SAM" id="MobiDB-lite"/>
    </source>
</evidence>
<dbReference type="PROSITE" id="PS50931">
    <property type="entry name" value="HTH_LYSR"/>
    <property type="match status" value="1"/>
</dbReference>
<protein>
    <submittedName>
        <fullName evidence="7">LysR family transcriptional regulator</fullName>
    </submittedName>
</protein>
<dbReference type="InterPro" id="IPR000847">
    <property type="entry name" value="LysR_HTH_N"/>
</dbReference>
<keyword evidence="2" id="KW-0805">Transcription regulation</keyword>
<dbReference type="Pfam" id="PF00126">
    <property type="entry name" value="HTH_1"/>
    <property type="match status" value="1"/>
</dbReference>